<evidence type="ECO:0000313" key="1">
    <source>
        <dbReference type="EMBL" id="EHK41430.1"/>
    </source>
</evidence>
<accession>G9P699</accession>
<proteinExistence type="predicted"/>
<dbReference type="HOGENOM" id="CLU_2320719_0_0_1"/>
<dbReference type="EMBL" id="ABDG02000027">
    <property type="protein sequence ID" value="EHK41430.1"/>
    <property type="molecule type" value="Genomic_DNA"/>
</dbReference>
<reference evidence="1 2" key="1">
    <citation type="journal article" date="2011" name="Genome Biol.">
        <title>Comparative genome sequence analysis underscores mycoparasitism as the ancestral life style of Trichoderma.</title>
        <authorList>
            <person name="Kubicek C.P."/>
            <person name="Herrera-Estrella A."/>
            <person name="Seidl-Seiboth V."/>
            <person name="Martinez D.A."/>
            <person name="Druzhinina I.S."/>
            <person name="Thon M."/>
            <person name="Zeilinger S."/>
            <person name="Casas-Flores S."/>
            <person name="Horwitz B.A."/>
            <person name="Mukherjee P.K."/>
            <person name="Mukherjee M."/>
            <person name="Kredics L."/>
            <person name="Alcaraz L.D."/>
            <person name="Aerts A."/>
            <person name="Antal Z."/>
            <person name="Atanasova L."/>
            <person name="Cervantes-Badillo M.G."/>
            <person name="Challacombe J."/>
            <person name="Chertkov O."/>
            <person name="McCluskey K."/>
            <person name="Coulpier F."/>
            <person name="Deshpande N."/>
            <person name="von Doehren H."/>
            <person name="Ebbole D.J."/>
            <person name="Esquivel-Naranjo E.U."/>
            <person name="Fekete E."/>
            <person name="Flipphi M."/>
            <person name="Glaser F."/>
            <person name="Gomez-Rodriguez E.Y."/>
            <person name="Gruber S."/>
            <person name="Han C."/>
            <person name="Henrissat B."/>
            <person name="Hermosa R."/>
            <person name="Hernandez-Onate M."/>
            <person name="Karaffa L."/>
            <person name="Kosti I."/>
            <person name="Le Crom S."/>
            <person name="Lindquist E."/>
            <person name="Lucas S."/>
            <person name="Luebeck M."/>
            <person name="Luebeck P.S."/>
            <person name="Margeot A."/>
            <person name="Metz B."/>
            <person name="Misra M."/>
            <person name="Nevalainen H."/>
            <person name="Omann M."/>
            <person name="Packer N."/>
            <person name="Perrone G."/>
            <person name="Uresti-Rivera E.E."/>
            <person name="Salamov A."/>
            <person name="Schmoll M."/>
            <person name="Seiboth B."/>
            <person name="Shapiro H."/>
            <person name="Sukno S."/>
            <person name="Tamayo-Ramos J.A."/>
            <person name="Tisch D."/>
            <person name="Wiest A."/>
            <person name="Wilkinson H.H."/>
            <person name="Zhang M."/>
            <person name="Coutinho P.M."/>
            <person name="Kenerley C.M."/>
            <person name="Monte E."/>
            <person name="Baker S.E."/>
            <person name="Grigoriev I.V."/>
        </authorList>
    </citation>
    <scope>NUCLEOTIDE SEQUENCE [LARGE SCALE GENOMIC DNA]</scope>
    <source>
        <strain evidence="2">ATCC 20476 / IMI 206040</strain>
    </source>
</reference>
<comment type="caution">
    <text evidence="1">The sequence shown here is derived from an EMBL/GenBank/DDBJ whole genome shotgun (WGS) entry which is preliminary data.</text>
</comment>
<organism evidence="1 2">
    <name type="scientific">Hypocrea atroviridis (strain ATCC 20476 / IMI 206040)</name>
    <name type="common">Trichoderma atroviride</name>
    <dbReference type="NCBI Taxonomy" id="452589"/>
    <lineage>
        <taxon>Eukaryota</taxon>
        <taxon>Fungi</taxon>
        <taxon>Dikarya</taxon>
        <taxon>Ascomycota</taxon>
        <taxon>Pezizomycotina</taxon>
        <taxon>Sordariomycetes</taxon>
        <taxon>Hypocreomycetidae</taxon>
        <taxon>Hypocreales</taxon>
        <taxon>Hypocreaceae</taxon>
        <taxon>Trichoderma</taxon>
    </lineage>
</organism>
<evidence type="ECO:0000313" key="2">
    <source>
        <dbReference type="Proteomes" id="UP000005426"/>
    </source>
</evidence>
<dbReference type="AlphaFoldDB" id="G9P699"/>
<sequence length="99" mass="10616">MSPQLPAAPCKPFLLANRVHVDGRVYLHVAAESSTATPGIQPSRQHLFPPSKPSTCNTAHSFYPLFLLSQERTQCPKKPTSLTLSPPGKGLAVAAGLVW</sequence>
<gene>
    <name evidence="1" type="ORF">TRIATDRAFT_301996</name>
</gene>
<name>G9P699_HYPAI</name>
<protein>
    <submittedName>
        <fullName evidence="1">Uncharacterized protein</fullName>
    </submittedName>
</protein>
<keyword evidence="2" id="KW-1185">Reference proteome</keyword>
<dbReference type="Proteomes" id="UP000005426">
    <property type="component" value="Unassembled WGS sequence"/>
</dbReference>